<dbReference type="Gene3D" id="6.10.340.10">
    <property type="match status" value="1"/>
</dbReference>
<sequence>MKNILVGKRYSTYFKNTKFKLKTLMIWGLVVLLIIFITITTFLFLGFFKQLITKSIYESQLSNAVKLVDILDLKLQYQSQIARTISNNEKIQNIVLSKPINLLTQVTNNREVKKILLDYSGSMNGIYSVNIFTKNFSEPLNTIMEGKYVDDVAAYGINDYSFFTKYVQNNTLYKYKDDIYFNVSTDKSLGAPMLTTIKWIKDLNNEQIGVLTILLRLDYLFSALEDMKSHKIADLYIIDNEGTTIYNSNYDKISTHFNVISSLNEIHTIKNGNLMKIVNGKEYIITFKHFNSIDWTAIEIMPYDELFKGFHSVSNKIIISILTITIIMIILAVLLSNTMTRGLKKLLVNIRNVERGNLSVNIESSKIIEVEILNISFEEMMKKIRNLLKEIEIANKKERDAELMALQAQINPHFLYNTLDAVYWMTDDKDVGEIISTLGRFFRLSLNKGMDVVSVTHELEHVRKYVDIQMKIYRNRFEFIEVIDDNVSKFHILKLILQPLVENAILHGLNQKKKDGLIKLTAGITGEDLIFSVEDNGTGVVTEDMQSILNNVVETKGYGIRNVNERIKIKYGNQYGLYYENKDSGGTIAKIILPLIANATDT</sequence>
<dbReference type="EMBL" id="LYPC01000028">
    <property type="protein sequence ID" value="OCT11449.1"/>
    <property type="molecule type" value="Genomic_DNA"/>
</dbReference>
<dbReference type="InterPro" id="IPR010559">
    <property type="entry name" value="Sig_transdc_His_kin_internal"/>
</dbReference>
<accession>A0A1C0ZTP8</accession>
<dbReference type="Pfam" id="PF02518">
    <property type="entry name" value="HATPase_c"/>
    <property type="match status" value="1"/>
</dbReference>
<evidence type="ECO:0000256" key="5">
    <source>
        <dbReference type="ARBA" id="ARBA00022553"/>
    </source>
</evidence>
<dbReference type="STRING" id="512399.A8709_07205"/>
<keyword evidence="6" id="KW-0808">Transferase</keyword>
<evidence type="ECO:0000256" key="11">
    <source>
        <dbReference type="ARBA" id="ARBA00022989"/>
    </source>
</evidence>
<evidence type="ECO:0000256" key="8">
    <source>
        <dbReference type="ARBA" id="ARBA00022741"/>
    </source>
</evidence>
<dbReference type="SMART" id="SM00387">
    <property type="entry name" value="HATPase_c"/>
    <property type="match status" value="1"/>
</dbReference>
<dbReference type="PROSITE" id="PS50885">
    <property type="entry name" value="HAMP"/>
    <property type="match status" value="1"/>
</dbReference>
<evidence type="ECO:0000256" key="7">
    <source>
        <dbReference type="ARBA" id="ARBA00022692"/>
    </source>
</evidence>
<dbReference type="EC" id="2.7.13.3" evidence="3"/>
<keyword evidence="12" id="KW-0902">Two-component regulatory system</keyword>
<dbReference type="AlphaFoldDB" id="A0A1C0ZTP8"/>
<protein>
    <recommendedName>
        <fullName evidence="3">histidine kinase</fullName>
        <ecNumber evidence="3">2.7.13.3</ecNumber>
    </recommendedName>
</protein>
<evidence type="ECO:0000259" key="16">
    <source>
        <dbReference type="PROSITE" id="PS50109"/>
    </source>
</evidence>
<keyword evidence="10" id="KW-0067">ATP-binding</keyword>
<evidence type="ECO:0000259" key="17">
    <source>
        <dbReference type="PROSITE" id="PS50885"/>
    </source>
</evidence>
<dbReference type="Pfam" id="PF02743">
    <property type="entry name" value="dCache_1"/>
    <property type="match status" value="1"/>
</dbReference>
<dbReference type="OrthoDB" id="9776552at2"/>
<comment type="catalytic activity">
    <reaction evidence="1">
        <text>ATP + protein L-histidine = ADP + protein N-phospho-L-histidine.</text>
        <dbReference type="EC" id="2.7.13.3"/>
    </reaction>
</comment>
<dbReference type="Gene3D" id="3.30.565.10">
    <property type="entry name" value="Histidine kinase-like ATPase, C-terminal domain"/>
    <property type="match status" value="1"/>
</dbReference>
<evidence type="ECO:0000256" key="1">
    <source>
        <dbReference type="ARBA" id="ARBA00000085"/>
    </source>
</evidence>
<gene>
    <name evidence="18" type="ORF">A8709_07205</name>
</gene>
<reference evidence="19" key="1">
    <citation type="submission" date="2016-05" db="EMBL/GenBank/DDBJ databases">
        <title>Paenibacillus oryzae. sp. nov., isolated from the rice root.</title>
        <authorList>
            <person name="Zhang J."/>
            <person name="Zhang X."/>
        </authorList>
    </citation>
    <scope>NUCLEOTIDE SEQUENCE [LARGE SCALE GENOMIC DNA]</scope>
    <source>
        <strain evidence="19">KCTC13222</strain>
    </source>
</reference>
<dbReference type="GO" id="GO:0005886">
    <property type="term" value="C:plasma membrane"/>
    <property type="evidence" value="ECO:0007669"/>
    <property type="project" value="UniProtKB-SubCell"/>
</dbReference>
<organism evidence="18 19">
    <name type="scientific">Paenibacillus pectinilyticus</name>
    <dbReference type="NCBI Taxonomy" id="512399"/>
    <lineage>
        <taxon>Bacteria</taxon>
        <taxon>Bacillati</taxon>
        <taxon>Bacillota</taxon>
        <taxon>Bacilli</taxon>
        <taxon>Bacillales</taxon>
        <taxon>Paenibacillaceae</taxon>
        <taxon>Paenibacillus</taxon>
    </lineage>
</organism>
<keyword evidence="14" id="KW-0175">Coiled coil</keyword>
<feature type="transmembrane region" description="Helical" evidence="15">
    <location>
        <begin position="24"/>
        <end position="48"/>
    </location>
</feature>
<evidence type="ECO:0000256" key="14">
    <source>
        <dbReference type="SAM" id="Coils"/>
    </source>
</evidence>
<keyword evidence="9" id="KW-0418">Kinase</keyword>
<evidence type="ECO:0000256" key="10">
    <source>
        <dbReference type="ARBA" id="ARBA00022840"/>
    </source>
</evidence>
<keyword evidence="5" id="KW-0597">Phosphoprotein</keyword>
<dbReference type="InterPro" id="IPR033479">
    <property type="entry name" value="dCache_1"/>
</dbReference>
<evidence type="ECO:0000256" key="4">
    <source>
        <dbReference type="ARBA" id="ARBA00022475"/>
    </source>
</evidence>
<evidence type="ECO:0000256" key="12">
    <source>
        <dbReference type="ARBA" id="ARBA00023012"/>
    </source>
</evidence>
<dbReference type="Pfam" id="PF06580">
    <property type="entry name" value="His_kinase"/>
    <property type="match status" value="1"/>
</dbReference>
<dbReference type="RefSeq" id="WP_065858495.1">
    <property type="nucleotide sequence ID" value="NZ_LYPC01000028.1"/>
</dbReference>
<feature type="coiled-coil region" evidence="14">
    <location>
        <begin position="370"/>
        <end position="404"/>
    </location>
</feature>
<dbReference type="InterPro" id="IPR036890">
    <property type="entry name" value="HATPase_C_sf"/>
</dbReference>
<comment type="subcellular location">
    <subcellularLocation>
        <location evidence="2">Cell membrane</location>
        <topology evidence="2">Multi-pass membrane protein</topology>
    </subcellularLocation>
</comment>
<evidence type="ECO:0000313" key="19">
    <source>
        <dbReference type="Proteomes" id="UP000093309"/>
    </source>
</evidence>
<keyword evidence="8" id="KW-0547">Nucleotide-binding</keyword>
<feature type="domain" description="HAMP" evidence="17">
    <location>
        <begin position="337"/>
        <end position="389"/>
    </location>
</feature>
<dbReference type="PROSITE" id="PS50109">
    <property type="entry name" value="HIS_KIN"/>
    <property type="match status" value="1"/>
</dbReference>
<evidence type="ECO:0000256" key="3">
    <source>
        <dbReference type="ARBA" id="ARBA00012438"/>
    </source>
</evidence>
<dbReference type="InterPro" id="IPR003660">
    <property type="entry name" value="HAMP_dom"/>
</dbReference>
<keyword evidence="11 15" id="KW-1133">Transmembrane helix</keyword>
<evidence type="ECO:0000256" key="2">
    <source>
        <dbReference type="ARBA" id="ARBA00004651"/>
    </source>
</evidence>
<name>A0A1C0ZTP8_9BACL</name>
<dbReference type="InterPro" id="IPR005467">
    <property type="entry name" value="His_kinase_dom"/>
</dbReference>
<keyword evidence="4" id="KW-1003">Cell membrane</keyword>
<feature type="transmembrane region" description="Helical" evidence="15">
    <location>
        <begin position="317"/>
        <end position="335"/>
    </location>
</feature>
<dbReference type="Proteomes" id="UP000093309">
    <property type="component" value="Unassembled WGS sequence"/>
</dbReference>
<keyword evidence="7 15" id="KW-0812">Transmembrane</keyword>
<dbReference type="GO" id="GO:0005524">
    <property type="term" value="F:ATP binding"/>
    <property type="evidence" value="ECO:0007669"/>
    <property type="project" value="UniProtKB-KW"/>
</dbReference>
<feature type="domain" description="Histidine kinase" evidence="16">
    <location>
        <begin position="493"/>
        <end position="597"/>
    </location>
</feature>
<dbReference type="Gene3D" id="3.30.450.20">
    <property type="entry name" value="PAS domain"/>
    <property type="match status" value="2"/>
</dbReference>
<dbReference type="PANTHER" id="PTHR34220">
    <property type="entry name" value="SENSOR HISTIDINE KINASE YPDA"/>
    <property type="match status" value="1"/>
</dbReference>
<dbReference type="InterPro" id="IPR050640">
    <property type="entry name" value="Bact_2-comp_sensor_kinase"/>
</dbReference>
<dbReference type="InterPro" id="IPR003594">
    <property type="entry name" value="HATPase_dom"/>
</dbReference>
<dbReference type="SUPFAM" id="SSF55874">
    <property type="entry name" value="ATPase domain of HSP90 chaperone/DNA topoisomerase II/histidine kinase"/>
    <property type="match status" value="1"/>
</dbReference>
<dbReference type="GO" id="GO:0000155">
    <property type="term" value="F:phosphorelay sensor kinase activity"/>
    <property type="evidence" value="ECO:0007669"/>
    <property type="project" value="InterPro"/>
</dbReference>
<evidence type="ECO:0000256" key="15">
    <source>
        <dbReference type="SAM" id="Phobius"/>
    </source>
</evidence>
<keyword evidence="13 15" id="KW-0472">Membrane</keyword>
<evidence type="ECO:0000256" key="6">
    <source>
        <dbReference type="ARBA" id="ARBA00022679"/>
    </source>
</evidence>
<dbReference type="PANTHER" id="PTHR34220:SF7">
    <property type="entry name" value="SENSOR HISTIDINE KINASE YPDA"/>
    <property type="match status" value="1"/>
</dbReference>
<evidence type="ECO:0000256" key="9">
    <source>
        <dbReference type="ARBA" id="ARBA00022777"/>
    </source>
</evidence>
<keyword evidence="19" id="KW-1185">Reference proteome</keyword>
<proteinExistence type="predicted"/>
<evidence type="ECO:0000313" key="18">
    <source>
        <dbReference type="EMBL" id="OCT11449.1"/>
    </source>
</evidence>
<comment type="caution">
    <text evidence="18">The sequence shown here is derived from an EMBL/GenBank/DDBJ whole genome shotgun (WGS) entry which is preliminary data.</text>
</comment>
<evidence type="ECO:0000256" key="13">
    <source>
        <dbReference type="ARBA" id="ARBA00023136"/>
    </source>
</evidence>